<evidence type="ECO:0000256" key="1">
    <source>
        <dbReference type="SAM" id="Phobius"/>
    </source>
</evidence>
<keyword evidence="1" id="KW-1133">Transmembrane helix</keyword>
<dbReference type="AlphaFoldDB" id="A0A348HF98"/>
<keyword evidence="3" id="KW-1185">Reference proteome</keyword>
<proteinExistence type="predicted"/>
<name>A0A348HF98_9GAMM</name>
<protein>
    <submittedName>
        <fullName evidence="2">Transcriptional regulator</fullName>
    </submittedName>
</protein>
<feature type="transmembrane region" description="Helical" evidence="1">
    <location>
        <begin position="52"/>
        <end position="75"/>
    </location>
</feature>
<feature type="transmembrane region" description="Helical" evidence="1">
    <location>
        <begin position="6"/>
        <end position="31"/>
    </location>
</feature>
<dbReference type="KEGG" id="zpl:ZBT109_1543"/>
<evidence type="ECO:0000313" key="3">
    <source>
        <dbReference type="Proteomes" id="UP000267342"/>
    </source>
</evidence>
<keyword evidence="1" id="KW-0472">Membrane</keyword>
<reference evidence="2 3" key="1">
    <citation type="submission" date="2018-09" db="EMBL/GenBank/DDBJ databases">
        <title>Zymobacter palmae IAM14233 (=T109) whole genome analysis.</title>
        <authorList>
            <person name="Yanase H."/>
        </authorList>
    </citation>
    <scope>NUCLEOTIDE SEQUENCE [LARGE SCALE GENOMIC DNA]</scope>
    <source>
        <strain evidence="2 3">IAM14233</strain>
    </source>
</reference>
<feature type="transmembrane region" description="Helical" evidence="1">
    <location>
        <begin position="81"/>
        <end position="102"/>
    </location>
</feature>
<keyword evidence="1" id="KW-0812">Transmembrane</keyword>
<organism evidence="2 3">
    <name type="scientific">Zymobacter palmae</name>
    <dbReference type="NCBI Taxonomy" id="33074"/>
    <lineage>
        <taxon>Bacteria</taxon>
        <taxon>Pseudomonadati</taxon>
        <taxon>Pseudomonadota</taxon>
        <taxon>Gammaproteobacteria</taxon>
        <taxon>Oceanospirillales</taxon>
        <taxon>Halomonadaceae</taxon>
        <taxon>Zymobacter group</taxon>
        <taxon>Zymobacter</taxon>
    </lineage>
</organism>
<evidence type="ECO:0000313" key="2">
    <source>
        <dbReference type="EMBL" id="BBG30300.1"/>
    </source>
</evidence>
<dbReference type="EMBL" id="AP018933">
    <property type="protein sequence ID" value="BBG30300.1"/>
    <property type="molecule type" value="Genomic_DNA"/>
</dbReference>
<dbReference type="RefSeq" id="WP_027706302.1">
    <property type="nucleotide sequence ID" value="NZ_AP018933.1"/>
</dbReference>
<sequence>MANLHFSTLLVFALVCTALFFLHFIVSLFLGDGHDDAVSAGLENLDSMAGGFSIFSLFTLSGLLSGSSIALWTYLLFDDASYRAMLIALAAGVATLVVYGGLRKWIRLLDRPGMPEALIVERGDEGVVYIRIHANGQKGGQAYFDKYHQRRTFDAITEEGQPIPSSTRVTVVDVIGEASDNPIIKVKTHL</sequence>
<gene>
    <name evidence="2" type="ORF">ZBT109_1543</name>
</gene>
<dbReference type="Proteomes" id="UP000267342">
    <property type="component" value="Chromosome"/>
</dbReference>
<accession>A0A348HF98</accession>